<proteinExistence type="predicted"/>
<comment type="caution">
    <text evidence="1">The sequence shown here is derived from an EMBL/GenBank/DDBJ whole genome shotgun (WGS) entry which is preliminary data.</text>
</comment>
<dbReference type="Proteomes" id="UP001151760">
    <property type="component" value="Unassembled WGS sequence"/>
</dbReference>
<reference evidence="1" key="2">
    <citation type="submission" date="2022-01" db="EMBL/GenBank/DDBJ databases">
        <authorList>
            <person name="Yamashiro T."/>
            <person name="Shiraishi A."/>
            <person name="Satake H."/>
            <person name="Nakayama K."/>
        </authorList>
    </citation>
    <scope>NUCLEOTIDE SEQUENCE</scope>
</reference>
<reference evidence="1" key="1">
    <citation type="journal article" date="2022" name="Int. J. Mol. Sci.">
        <title>Draft Genome of Tanacetum Coccineum: Genomic Comparison of Closely Related Tanacetum-Family Plants.</title>
        <authorList>
            <person name="Yamashiro T."/>
            <person name="Shiraishi A."/>
            <person name="Nakayama K."/>
            <person name="Satake H."/>
        </authorList>
    </citation>
    <scope>NUCLEOTIDE SEQUENCE</scope>
</reference>
<sequence length="159" mass="18393">MEKRLEIEAVIREFLPKMFPDDLPILPSPRQIEFIIDSMANSHHFIEEPIEIINREAKQRKPGRIPIVKVRCNSRRGPEFTWEREDYFMSKCPHLFSSKNTTSKKRRVSGRRVDIADCFQVLGTCDELDAFVTISDEGVMVFLRSKVNSGVAVGKHVFI</sequence>
<dbReference type="EMBL" id="BQNB010020863">
    <property type="protein sequence ID" value="GJU00428.1"/>
    <property type="molecule type" value="Genomic_DNA"/>
</dbReference>
<keyword evidence="2" id="KW-1185">Reference proteome</keyword>
<protein>
    <submittedName>
        <fullName evidence="1">Uncharacterized protein</fullName>
    </submittedName>
</protein>
<gene>
    <name evidence="1" type="ORF">Tco_1110766</name>
</gene>
<evidence type="ECO:0000313" key="2">
    <source>
        <dbReference type="Proteomes" id="UP001151760"/>
    </source>
</evidence>
<organism evidence="1 2">
    <name type="scientific">Tanacetum coccineum</name>
    <dbReference type="NCBI Taxonomy" id="301880"/>
    <lineage>
        <taxon>Eukaryota</taxon>
        <taxon>Viridiplantae</taxon>
        <taxon>Streptophyta</taxon>
        <taxon>Embryophyta</taxon>
        <taxon>Tracheophyta</taxon>
        <taxon>Spermatophyta</taxon>
        <taxon>Magnoliopsida</taxon>
        <taxon>eudicotyledons</taxon>
        <taxon>Gunneridae</taxon>
        <taxon>Pentapetalae</taxon>
        <taxon>asterids</taxon>
        <taxon>campanulids</taxon>
        <taxon>Asterales</taxon>
        <taxon>Asteraceae</taxon>
        <taxon>Asteroideae</taxon>
        <taxon>Anthemideae</taxon>
        <taxon>Anthemidinae</taxon>
        <taxon>Tanacetum</taxon>
    </lineage>
</organism>
<name>A0ABQ5IJS9_9ASTR</name>
<accession>A0ABQ5IJS9</accession>
<evidence type="ECO:0000313" key="1">
    <source>
        <dbReference type="EMBL" id="GJU00428.1"/>
    </source>
</evidence>